<evidence type="ECO:0000256" key="1">
    <source>
        <dbReference type="ARBA" id="ARBA00023125"/>
    </source>
</evidence>
<dbReference type="GO" id="GO:0000976">
    <property type="term" value="F:transcription cis-regulatory region binding"/>
    <property type="evidence" value="ECO:0007669"/>
    <property type="project" value="TreeGrafter"/>
</dbReference>
<comment type="caution">
    <text evidence="2">The sequence shown here is derived from an EMBL/GenBank/DDBJ whole genome shotgun (WGS) entry which is preliminary data.</text>
</comment>
<dbReference type="InterPro" id="IPR001647">
    <property type="entry name" value="HTH_TetR"/>
</dbReference>
<dbReference type="InterPro" id="IPR009057">
    <property type="entry name" value="Homeodomain-like_sf"/>
</dbReference>
<gene>
    <name evidence="2" type="ORF">BS297_21630</name>
</gene>
<evidence type="ECO:0000313" key="2">
    <source>
        <dbReference type="EMBL" id="KAB2583252.1"/>
    </source>
</evidence>
<dbReference type="AlphaFoldDB" id="A0A1F2Q0C5"/>
<dbReference type="RefSeq" id="WP_060939401.1">
    <property type="nucleotide sequence ID" value="NZ_BHXB01000001.1"/>
</dbReference>
<dbReference type="PROSITE" id="PS50977">
    <property type="entry name" value="HTH_TETR_2"/>
    <property type="match status" value="1"/>
</dbReference>
<dbReference type="Proteomes" id="UP000325576">
    <property type="component" value="Unassembled WGS sequence"/>
</dbReference>
<dbReference type="Pfam" id="PF00440">
    <property type="entry name" value="TetR_N"/>
    <property type="match status" value="1"/>
</dbReference>
<dbReference type="InterPro" id="IPR050109">
    <property type="entry name" value="HTH-type_TetR-like_transc_reg"/>
</dbReference>
<dbReference type="Gene3D" id="1.10.357.10">
    <property type="entry name" value="Tetracycline Repressor, domain 2"/>
    <property type="match status" value="1"/>
</dbReference>
<dbReference type="PANTHER" id="PTHR30055:SF187">
    <property type="entry name" value="TRANSCRIPTIONAL REGULATORY PROTEIN"/>
    <property type="match status" value="1"/>
</dbReference>
<dbReference type="GO" id="GO:0003700">
    <property type="term" value="F:DNA-binding transcription factor activity"/>
    <property type="evidence" value="ECO:0007669"/>
    <property type="project" value="TreeGrafter"/>
</dbReference>
<name>A0A1F2Q0C5_RHOER</name>
<proteinExistence type="predicted"/>
<dbReference type="SUPFAM" id="SSF46689">
    <property type="entry name" value="Homeodomain-like"/>
    <property type="match status" value="1"/>
</dbReference>
<organism evidence="2 3">
    <name type="scientific">Rhodococcus erythropolis</name>
    <name type="common">Arthrobacter picolinophilus</name>
    <dbReference type="NCBI Taxonomy" id="1833"/>
    <lineage>
        <taxon>Bacteria</taxon>
        <taxon>Bacillati</taxon>
        <taxon>Actinomycetota</taxon>
        <taxon>Actinomycetes</taxon>
        <taxon>Mycobacteriales</taxon>
        <taxon>Nocardiaceae</taxon>
        <taxon>Rhodococcus</taxon>
        <taxon>Rhodococcus erythropolis group</taxon>
    </lineage>
</organism>
<accession>A0A1F2Q0C5</accession>
<sequence length="217" mass="23453">MRRLAGSFDRDLPGLPRGRGRLAVGEVQDAQRDRILRAVISSTAEKGIASTTIADVVGRARVSRQAFYKQFESKEACLIAAIDAGIEVIVSNITSTQSSTANLSLHEQLSAVIEKYLETCSSEPEFVRAWVVDLPVAGPAGVAKRNEYVELLADALLVGYSSKSSEAPGREVFLAAIGGCNELFYRQVVDGSNSYMNLHAPIMSFLERVLDLSSDPS</sequence>
<keyword evidence="1" id="KW-0238">DNA-binding</keyword>
<evidence type="ECO:0000313" key="3">
    <source>
        <dbReference type="Proteomes" id="UP000325576"/>
    </source>
</evidence>
<dbReference type="PANTHER" id="PTHR30055">
    <property type="entry name" value="HTH-TYPE TRANSCRIPTIONAL REGULATOR RUTR"/>
    <property type="match status" value="1"/>
</dbReference>
<reference evidence="2 3" key="1">
    <citation type="journal article" date="2017" name="Poromechanics V (2013)">
        <title>Genomic Characterization of the Arsenic-Tolerant Actinobacterium, &lt;i&gt;Rhodococcus erythropolis&lt;/i&gt; S43.</title>
        <authorList>
            <person name="Retamal-Morales G."/>
            <person name="Mehnert M."/>
            <person name="Schwabe R."/>
            <person name="Tischler D."/>
            <person name="Schloemann M."/>
            <person name="Levican G.J."/>
        </authorList>
    </citation>
    <scope>NUCLEOTIDE SEQUENCE [LARGE SCALE GENOMIC DNA]</scope>
    <source>
        <strain evidence="2 3">S43</strain>
    </source>
</reference>
<protein>
    <submittedName>
        <fullName evidence="2">TetR family transcriptional regulator</fullName>
    </submittedName>
</protein>
<dbReference type="EMBL" id="MRBO01000583">
    <property type="protein sequence ID" value="KAB2583252.1"/>
    <property type="molecule type" value="Genomic_DNA"/>
</dbReference>